<dbReference type="EMBL" id="BMVN01000005">
    <property type="protein sequence ID" value="GHA15424.1"/>
    <property type="molecule type" value="Genomic_DNA"/>
</dbReference>
<evidence type="ECO:0000256" key="1">
    <source>
        <dbReference type="SAM" id="MobiDB-lite"/>
    </source>
</evidence>
<evidence type="ECO:0000313" key="2">
    <source>
        <dbReference type="EMBL" id="GHA15424.1"/>
    </source>
</evidence>
<reference evidence="3" key="1">
    <citation type="journal article" date="2019" name="Int. J. Syst. Evol. Microbiol.">
        <title>The Global Catalogue of Microorganisms (GCM) 10K type strain sequencing project: providing services to taxonomists for standard genome sequencing and annotation.</title>
        <authorList>
            <consortium name="The Broad Institute Genomics Platform"/>
            <consortium name="The Broad Institute Genome Sequencing Center for Infectious Disease"/>
            <person name="Wu L."/>
            <person name="Ma J."/>
        </authorList>
    </citation>
    <scope>NUCLEOTIDE SEQUENCE [LARGE SCALE GENOMIC DNA]</scope>
    <source>
        <strain evidence="3">JCM 4733</strain>
    </source>
</reference>
<feature type="compositionally biased region" description="Basic and acidic residues" evidence="1">
    <location>
        <begin position="72"/>
        <end position="85"/>
    </location>
</feature>
<feature type="region of interest" description="Disordered" evidence="1">
    <location>
        <begin position="72"/>
        <end position="101"/>
    </location>
</feature>
<keyword evidence="3" id="KW-1185">Reference proteome</keyword>
<proteinExistence type="predicted"/>
<name>A0ABQ3CI70_9ACTN</name>
<comment type="caution">
    <text evidence="2">The sequence shown here is derived from an EMBL/GenBank/DDBJ whole genome shotgun (WGS) entry which is preliminary data.</text>
</comment>
<sequence>MLPDVSACAPRLHSARIPLARRTVDPMGDTRELECVGRGDDSGCPHGAVRTIDAGIPVYRCDDCRSYWELDETEPGRRASADDALTRPLGDPGEAGQGTAA</sequence>
<gene>
    <name evidence="2" type="ORF">GCM10010345_20050</name>
</gene>
<protein>
    <submittedName>
        <fullName evidence="2">Uncharacterized protein</fullName>
    </submittedName>
</protein>
<organism evidence="2 3">
    <name type="scientific">Streptomyces canarius</name>
    <dbReference type="NCBI Taxonomy" id="285453"/>
    <lineage>
        <taxon>Bacteria</taxon>
        <taxon>Bacillati</taxon>
        <taxon>Actinomycetota</taxon>
        <taxon>Actinomycetes</taxon>
        <taxon>Kitasatosporales</taxon>
        <taxon>Streptomycetaceae</taxon>
        <taxon>Streptomyces</taxon>
    </lineage>
</organism>
<accession>A0ABQ3CI70</accession>
<dbReference type="Proteomes" id="UP000653644">
    <property type="component" value="Unassembled WGS sequence"/>
</dbReference>
<evidence type="ECO:0000313" key="3">
    <source>
        <dbReference type="Proteomes" id="UP000653644"/>
    </source>
</evidence>